<dbReference type="AlphaFoldDB" id="F2PX08"/>
<evidence type="ECO:0000313" key="1">
    <source>
        <dbReference type="EMBL" id="EGE06426.1"/>
    </source>
</evidence>
<evidence type="ECO:0000313" key="2">
    <source>
        <dbReference type="Proteomes" id="UP000009169"/>
    </source>
</evidence>
<name>F2PX08_TRIEC</name>
<proteinExistence type="predicted"/>
<dbReference type="Proteomes" id="UP000009169">
    <property type="component" value="Unassembled WGS sequence"/>
</dbReference>
<sequence length="152" mass="17448">MQWYPRAFLGSGAGVKDQNNPWRDVGSLTLYRYVDPEKLQSEDIRNYIYICVCIPSQRMSLHIKRMSWHGQDGAAREPHNWADKSVSSLSLTILVPLECLLTSWWEARCMDVPGTLHKQQSGTHELPTERDGSALLVPIINRKQPRDWSGEK</sequence>
<dbReference type="HOGENOM" id="CLU_1723647_0_0_1"/>
<gene>
    <name evidence="1" type="ORF">TEQG_05430</name>
</gene>
<keyword evidence="2" id="KW-1185">Reference proteome</keyword>
<organism evidence="1 2">
    <name type="scientific">Trichophyton equinum (strain ATCC MYA-4606 / CBS 127.97)</name>
    <name type="common">Horse ringworm fungus</name>
    <dbReference type="NCBI Taxonomy" id="559882"/>
    <lineage>
        <taxon>Eukaryota</taxon>
        <taxon>Fungi</taxon>
        <taxon>Dikarya</taxon>
        <taxon>Ascomycota</taxon>
        <taxon>Pezizomycotina</taxon>
        <taxon>Eurotiomycetes</taxon>
        <taxon>Eurotiomycetidae</taxon>
        <taxon>Onygenales</taxon>
        <taxon>Arthrodermataceae</taxon>
        <taxon>Trichophyton</taxon>
    </lineage>
</organism>
<dbReference type="EMBL" id="DS995747">
    <property type="protein sequence ID" value="EGE06426.1"/>
    <property type="molecule type" value="Genomic_DNA"/>
</dbReference>
<reference evidence="2" key="1">
    <citation type="journal article" date="2012" name="MBio">
        <title>Comparative genome analysis of Trichophyton rubrum and related dermatophytes reveals candidate genes involved in infection.</title>
        <authorList>
            <person name="Martinez D.A."/>
            <person name="Oliver B.G."/>
            <person name="Graeser Y."/>
            <person name="Goldberg J.M."/>
            <person name="Li W."/>
            <person name="Martinez-Rossi N.M."/>
            <person name="Monod M."/>
            <person name="Shelest E."/>
            <person name="Barton R.C."/>
            <person name="Birch E."/>
            <person name="Brakhage A.A."/>
            <person name="Chen Z."/>
            <person name="Gurr S.J."/>
            <person name="Heiman D."/>
            <person name="Heitman J."/>
            <person name="Kosti I."/>
            <person name="Rossi A."/>
            <person name="Saif S."/>
            <person name="Samalova M."/>
            <person name="Saunders C.W."/>
            <person name="Shea T."/>
            <person name="Summerbell R.C."/>
            <person name="Xu J."/>
            <person name="Young S."/>
            <person name="Zeng Q."/>
            <person name="Birren B.W."/>
            <person name="Cuomo C.A."/>
            <person name="White T.C."/>
        </authorList>
    </citation>
    <scope>NUCLEOTIDE SEQUENCE [LARGE SCALE GENOMIC DNA]</scope>
    <source>
        <strain evidence="2">ATCC MYA-4606 / CBS 127.97</strain>
    </source>
</reference>
<protein>
    <submittedName>
        <fullName evidence="1">Uncharacterized protein</fullName>
    </submittedName>
</protein>
<dbReference type="VEuPathDB" id="FungiDB:TEQG_05430"/>
<accession>F2PX08</accession>